<dbReference type="AlphaFoldDB" id="A0A4Y3MA60"/>
<sequence length="49" mass="5553">MRIEYGQPDQKTGFLNWMKRVGWFVAIWAGGVVVVGLGAELLKKVIFGW</sequence>
<protein>
    <recommendedName>
        <fullName evidence="4">DUF2474 domain-containing protein</fullName>
    </recommendedName>
</protein>
<keyword evidence="1" id="KW-1133">Transmembrane helix</keyword>
<accession>A0A4Y3MA60</accession>
<dbReference type="EMBL" id="BJLY01000004">
    <property type="protein sequence ID" value="GEB04786.1"/>
    <property type="molecule type" value="Genomic_DNA"/>
</dbReference>
<comment type="caution">
    <text evidence="2">The sequence shown here is derived from an EMBL/GenBank/DDBJ whole genome shotgun (WGS) entry which is preliminary data.</text>
</comment>
<dbReference type="RefSeq" id="WP_141307021.1">
    <property type="nucleotide sequence ID" value="NZ_BAQZ01000025.1"/>
</dbReference>
<evidence type="ECO:0000313" key="2">
    <source>
        <dbReference type="EMBL" id="GEB04786.1"/>
    </source>
</evidence>
<reference evidence="2 3" key="1">
    <citation type="submission" date="2019-06" db="EMBL/GenBank/DDBJ databases">
        <title>Whole genome shotgun sequence of Gluconobacter roseus NBRC 3990.</title>
        <authorList>
            <person name="Hosoyama A."/>
            <person name="Uohara A."/>
            <person name="Ohji S."/>
            <person name="Ichikawa N."/>
        </authorList>
    </citation>
    <scope>NUCLEOTIDE SEQUENCE [LARGE SCALE GENOMIC DNA]</scope>
    <source>
        <strain evidence="2 3">NBRC 3990</strain>
    </source>
</reference>
<feature type="transmembrane region" description="Helical" evidence="1">
    <location>
        <begin position="21"/>
        <end position="39"/>
    </location>
</feature>
<keyword evidence="1" id="KW-0472">Membrane</keyword>
<evidence type="ECO:0000256" key="1">
    <source>
        <dbReference type="SAM" id="Phobius"/>
    </source>
</evidence>
<organism evidence="2 3">
    <name type="scientific">Gluconobacter roseus NBRC 3990</name>
    <dbReference type="NCBI Taxonomy" id="1307950"/>
    <lineage>
        <taxon>Bacteria</taxon>
        <taxon>Pseudomonadati</taxon>
        <taxon>Pseudomonadota</taxon>
        <taxon>Alphaproteobacteria</taxon>
        <taxon>Acetobacterales</taxon>
        <taxon>Acetobacteraceae</taxon>
        <taxon>Gluconobacter</taxon>
    </lineage>
</organism>
<name>A0A4Y3MA60_9PROT</name>
<evidence type="ECO:0008006" key="4">
    <source>
        <dbReference type="Google" id="ProtNLM"/>
    </source>
</evidence>
<gene>
    <name evidence="2" type="ORF">GRO01_23620</name>
</gene>
<keyword evidence="1" id="KW-0812">Transmembrane</keyword>
<proteinExistence type="predicted"/>
<evidence type="ECO:0000313" key="3">
    <source>
        <dbReference type="Proteomes" id="UP000320772"/>
    </source>
</evidence>
<dbReference type="Proteomes" id="UP000320772">
    <property type="component" value="Unassembled WGS sequence"/>
</dbReference>
<keyword evidence="3" id="KW-1185">Reference proteome</keyword>